<dbReference type="STRING" id="28573.A0A0U1LZ80"/>
<feature type="transmembrane region" description="Helical" evidence="6">
    <location>
        <begin position="73"/>
        <end position="92"/>
    </location>
</feature>
<evidence type="ECO:0000256" key="6">
    <source>
        <dbReference type="SAM" id="Phobius"/>
    </source>
</evidence>
<organism evidence="8 9">
    <name type="scientific">Talaromyces islandicus</name>
    <name type="common">Penicillium islandicum</name>
    <dbReference type="NCBI Taxonomy" id="28573"/>
    <lineage>
        <taxon>Eukaryota</taxon>
        <taxon>Fungi</taxon>
        <taxon>Dikarya</taxon>
        <taxon>Ascomycota</taxon>
        <taxon>Pezizomycotina</taxon>
        <taxon>Eurotiomycetes</taxon>
        <taxon>Eurotiomycetidae</taxon>
        <taxon>Eurotiales</taxon>
        <taxon>Trichocomaceae</taxon>
        <taxon>Talaromyces</taxon>
        <taxon>Talaromyces sect. Islandici</taxon>
    </lineage>
</organism>
<dbReference type="OrthoDB" id="20872at2759"/>
<feature type="domain" description="MARVEL" evidence="7">
    <location>
        <begin position="12"/>
        <end position="132"/>
    </location>
</feature>
<feature type="region of interest" description="Disordered" evidence="5">
    <location>
        <begin position="145"/>
        <end position="166"/>
    </location>
</feature>
<evidence type="ECO:0000313" key="9">
    <source>
        <dbReference type="Proteomes" id="UP000054383"/>
    </source>
</evidence>
<dbReference type="PANTHER" id="PTHR39608">
    <property type="entry name" value="INTEGRAL MEMBRANE PROTEIN (AFU_ORTHOLOGUE AFUA_5G08640)"/>
    <property type="match status" value="1"/>
</dbReference>
<dbReference type="PANTHER" id="PTHR39608:SF2">
    <property type="entry name" value="MARVEL DOMAIN-CONTAINING PROTEIN"/>
    <property type="match status" value="1"/>
</dbReference>
<name>A0A0U1LZ80_TALIS</name>
<accession>A0A0U1LZ80</accession>
<comment type="subcellular location">
    <subcellularLocation>
        <location evidence="1">Membrane</location>
        <topology evidence="1">Multi-pass membrane protein</topology>
    </subcellularLocation>
</comment>
<dbReference type="EMBL" id="CVMT01000005">
    <property type="protein sequence ID" value="CRG88637.1"/>
    <property type="molecule type" value="Genomic_DNA"/>
</dbReference>
<evidence type="ECO:0000256" key="3">
    <source>
        <dbReference type="ARBA" id="ARBA00022989"/>
    </source>
</evidence>
<protein>
    <recommendedName>
        <fullName evidence="7">MARVEL domain-containing protein</fullName>
    </recommendedName>
</protein>
<evidence type="ECO:0000259" key="7">
    <source>
        <dbReference type="Pfam" id="PF01284"/>
    </source>
</evidence>
<feature type="transmembrane region" description="Helical" evidence="6">
    <location>
        <begin position="47"/>
        <end position="67"/>
    </location>
</feature>
<dbReference type="AlphaFoldDB" id="A0A0U1LZ80"/>
<feature type="transmembrane region" description="Helical" evidence="6">
    <location>
        <begin position="119"/>
        <end position="137"/>
    </location>
</feature>
<evidence type="ECO:0000313" key="8">
    <source>
        <dbReference type="EMBL" id="CRG88637.1"/>
    </source>
</evidence>
<proteinExistence type="predicted"/>
<reference evidence="8 9" key="1">
    <citation type="submission" date="2015-04" db="EMBL/GenBank/DDBJ databases">
        <authorList>
            <person name="Syromyatnikov M.Y."/>
            <person name="Popov V.N."/>
        </authorList>
    </citation>
    <scope>NUCLEOTIDE SEQUENCE [LARGE SCALE GENOMIC DNA]</scope>
    <source>
        <strain evidence="8">WF-38-12</strain>
    </source>
</reference>
<dbReference type="Pfam" id="PF01284">
    <property type="entry name" value="MARVEL"/>
    <property type="match status" value="1"/>
</dbReference>
<keyword evidence="3 6" id="KW-1133">Transmembrane helix</keyword>
<dbReference type="OMA" id="RFMQWSS"/>
<dbReference type="GO" id="GO:0016020">
    <property type="term" value="C:membrane"/>
    <property type="evidence" value="ECO:0007669"/>
    <property type="project" value="UniProtKB-SubCell"/>
</dbReference>
<keyword evidence="4 6" id="KW-0472">Membrane</keyword>
<evidence type="ECO:0000256" key="1">
    <source>
        <dbReference type="ARBA" id="ARBA00004141"/>
    </source>
</evidence>
<dbReference type="InterPro" id="IPR008253">
    <property type="entry name" value="Marvel"/>
</dbReference>
<sequence length="166" mass="18507">MPSLGTARRPVLLGLRIMQWISSVIAMGIFSYLIHKNPHGTHLIYNEVISVLSVVFFLPAFASAFMPSTLSKYVVPIDLIFSYLWLTSFIFTSQDFNYGSCSFAEAPGVSCSKKHAAQAFTFLAFIFTFFALCTEVLDRWVDNPEPTTTREKHDGRGPLDAPVQSA</sequence>
<feature type="transmembrane region" description="Helical" evidence="6">
    <location>
        <begin position="17"/>
        <end position="35"/>
    </location>
</feature>
<feature type="compositionally biased region" description="Basic and acidic residues" evidence="5">
    <location>
        <begin position="145"/>
        <end position="157"/>
    </location>
</feature>
<dbReference type="Proteomes" id="UP000054383">
    <property type="component" value="Unassembled WGS sequence"/>
</dbReference>
<evidence type="ECO:0000256" key="2">
    <source>
        <dbReference type="ARBA" id="ARBA00022692"/>
    </source>
</evidence>
<gene>
    <name evidence="8" type="ORF">PISL3812_05668</name>
</gene>
<evidence type="ECO:0000256" key="4">
    <source>
        <dbReference type="ARBA" id="ARBA00023136"/>
    </source>
</evidence>
<evidence type="ECO:0000256" key="5">
    <source>
        <dbReference type="SAM" id="MobiDB-lite"/>
    </source>
</evidence>
<keyword evidence="2 6" id="KW-0812">Transmembrane</keyword>
<keyword evidence="9" id="KW-1185">Reference proteome</keyword>